<dbReference type="Proteomes" id="UP000461670">
    <property type="component" value="Unassembled WGS sequence"/>
</dbReference>
<evidence type="ECO:0000313" key="2">
    <source>
        <dbReference type="Proteomes" id="UP000461670"/>
    </source>
</evidence>
<evidence type="ECO:0000313" key="1">
    <source>
        <dbReference type="EMBL" id="KAF1019053.1"/>
    </source>
</evidence>
<evidence type="ECO:0008006" key="3">
    <source>
        <dbReference type="Google" id="ProtNLM"/>
    </source>
</evidence>
<sequence>MVRVSMTAFITHCWKKCRLSAGLAALTAVFWLGVWAPPAQAQEMRAGTIRVMEASLQAREAAVTLSANMNIALPELAEEALHKGIPLFFVAQARVVQPRWYWTDAVVADVQRFYRLSYQPLTDRWRLSISAERLQPGGGLALGQNFDSLADALAVLRRIPDWRVGSAGDFSPGSVYTVEFGFRLDVSQLPRPLQIGMTGQENWRFGAQVEFRWAAPAPASVPAPAAVPASEPPAGAER</sequence>
<accession>A0A7V8FLE7</accession>
<name>A0A7V8FLE7_9BURK</name>
<reference evidence="2" key="1">
    <citation type="journal article" date="2020" name="MBio">
        <title>Horizontal gene transfer to a defensive symbiont with a reduced genome amongst a multipartite beetle microbiome.</title>
        <authorList>
            <person name="Waterworth S.C."/>
            <person name="Florez L.V."/>
            <person name="Rees E.R."/>
            <person name="Hertweck C."/>
            <person name="Kaltenpoth M."/>
            <person name="Kwan J.C."/>
        </authorList>
    </citation>
    <scope>NUCLEOTIDE SEQUENCE [LARGE SCALE GENOMIC DNA]</scope>
</reference>
<comment type="caution">
    <text evidence="1">The sequence shown here is derived from an EMBL/GenBank/DDBJ whole genome shotgun (WGS) entry which is preliminary data.</text>
</comment>
<dbReference type="AlphaFoldDB" id="A0A7V8FLE7"/>
<organism evidence="1 2">
    <name type="scientific">Paracidovorax wautersii</name>
    <dbReference type="NCBI Taxonomy" id="1177982"/>
    <lineage>
        <taxon>Bacteria</taxon>
        <taxon>Pseudomonadati</taxon>
        <taxon>Pseudomonadota</taxon>
        <taxon>Betaproteobacteria</taxon>
        <taxon>Burkholderiales</taxon>
        <taxon>Comamonadaceae</taxon>
        <taxon>Paracidovorax</taxon>
    </lineage>
</organism>
<proteinExistence type="predicted"/>
<gene>
    <name evidence="1" type="ORF">GAK30_03345</name>
</gene>
<dbReference type="Pfam" id="PF14334">
    <property type="entry name" value="DUF4390"/>
    <property type="match status" value="1"/>
</dbReference>
<dbReference type="InterPro" id="IPR025500">
    <property type="entry name" value="DUF4390"/>
</dbReference>
<protein>
    <recommendedName>
        <fullName evidence="3">DUF4390 domain-containing protein</fullName>
    </recommendedName>
</protein>
<dbReference type="EMBL" id="WNDQ01000066">
    <property type="protein sequence ID" value="KAF1019053.1"/>
    <property type="molecule type" value="Genomic_DNA"/>
</dbReference>